<dbReference type="GO" id="GO:0003677">
    <property type="term" value="F:DNA binding"/>
    <property type="evidence" value="ECO:0007669"/>
    <property type="project" value="UniProtKB-KW"/>
</dbReference>
<dbReference type="Gene3D" id="3.40.1440.60">
    <property type="entry name" value="PriA, 3(prime) DNA-binding domain"/>
    <property type="match status" value="1"/>
</dbReference>
<evidence type="ECO:0000256" key="3">
    <source>
        <dbReference type="ARBA" id="ARBA00023125"/>
    </source>
</evidence>
<keyword evidence="1" id="KW-0547">Nucleotide-binding</keyword>
<dbReference type="PANTHER" id="PTHR30580:SF0">
    <property type="entry name" value="PRIMOSOMAL PROTEIN N"/>
    <property type="match status" value="1"/>
</dbReference>
<evidence type="ECO:0000313" key="6">
    <source>
        <dbReference type="Proteomes" id="UP000176329"/>
    </source>
</evidence>
<dbReference type="InterPro" id="IPR042115">
    <property type="entry name" value="PriA_3primeBD_sf"/>
</dbReference>
<evidence type="ECO:0000313" key="5">
    <source>
        <dbReference type="EMBL" id="OGH60869.1"/>
    </source>
</evidence>
<sequence>MHRVVRIAPLLKLPRNASIFDYLWDIETEPVGGMVVQISFRRRAVYGVVVAVQAHSTFKLKSVEAQQPAALLTPLDVRLALDVSRRMESTVGSLFIHMLPQLTKKTILECATARAPDFQVTHKSGTLQYAWLSNSNTTEQALSAAVLQRASLGPIAVVTATQEQAVVCSAWLAKHTALNVIQLRPDSAPQRRAAWCAWVAAQPNTVLVGTHLACWLPHASRATFIILESSHPAHEQWDGARCTNRQILEARRIHFTDAIVVLDHSPDTVDLARVTALPTLAAWPTIIDRTADEPQARTRQWSPTLDEKISAARRTLFFVTHLNNATHQVCRDCGKLIRSDESQHVAVCSSCHSVRLVDLGFGGKKLVSELRALSSVITESEIALLDVKKFNERELNDVHKKIIIATAPLFDRLPLTEFDLIIDVTADFELLHPDFDSEERLWKRLRAMSVRLGAAWSGKWFAETRHSELAAWRLVSNAGFKNWWQHEESLRKRFKQRPFTELDFSAEI</sequence>
<dbReference type="EMBL" id="MFPV01000050">
    <property type="protein sequence ID" value="OGH60869.1"/>
    <property type="molecule type" value="Genomic_DNA"/>
</dbReference>
<dbReference type="GO" id="GO:0006302">
    <property type="term" value="P:double-strand break repair"/>
    <property type="evidence" value="ECO:0007669"/>
    <property type="project" value="TreeGrafter"/>
</dbReference>
<name>A0A1F6LNC9_9BACT</name>
<accession>A0A1F6LNC9</accession>
<feature type="domain" description="Primosomal protein N' 3' DNA-binding" evidence="4">
    <location>
        <begin position="13"/>
        <end position="100"/>
    </location>
</feature>
<comment type="caution">
    <text evidence="5">The sequence shown here is derived from an EMBL/GenBank/DDBJ whole genome shotgun (WGS) entry which is preliminary data.</text>
</comment>
<dbReference type="Proteomes" id="UP000176329">
    <property type="component" value="Unassembled WGS sequence"/>
</dbReference>
<dbReference type="GO" id="GO:0043138">
    <property type="term" value="F:3'-5' DNA helicase activity"/>
    <property type="evidence" value="ECO:0007669"/>
    <property type="project" value="TreeGrafter"/>
</dbReference>
<evidence type="ECO:0000259" key="4">
    <source>
        <dbReference type="Pfam" id="PF17764"/>
    </source>
</evidence>
<protein>
    <recommendedName>
        <fullName evidence="4">Primosomal protein N' 3' DNA-binding domain-containing protein</fullName>
    </recommendedName>
</protein>
<dbReference type="Pfam" id="PF17764">
    <property type="entry name" value="PriA_3primeBD"/>
    <property type="match status" value="1"/>
</dbReference>
<proteinExistence type="predicted"/>
<dbReference type="AlphaFoldDB" id="A0A1F6LNC9"/>
<evidence type="ECO:0000256" key="1">
    <source>
        <dbReference type="ARBA" id="ARBA00022741"/>
    </source>
</evidence>
<dbReference type="PANTHER" id="PTHR30580">
    <property type="entry name" value="PRIMOSOMAL PROTEIN N"/>
    <property type="match status" value="1"/>
</dbReference>
<organism evidence="5 6">
    <name type="scientific">Candidatus Magasanikbacteria bacterium RIFCSPHIGHO2_01_FULL_50_8</name>
    <dbReference type="NCBI Taxonomy" id="1798674"/>
    <lineage>
        <taxon>Bacteria</taxon>
        <taxon>Candidatus Magasanikiibacteriota</taxon>
    </lineage>
</organism>
<gene>
    <name evidence="5" type="ORF">A2848_00705</name>
</gene>
<dbReference type="GO" id="GO:0006270">
    <property type="term" value="P:DNA replication initiation"/>
    <property type="evidence" value="ECO:0007669"/>
    <property type="project" value="TreeGrafter"/>
</dbReference>
<dbReference type="GO" id="GO:0005524">
    <property type="term" value="F:ATP binding"/>
    <property type="evidence" value="ECO:0007669"/>
    <property type="project" value="UniProtKB-KW"/>
</dbReference>
<dbReference type="GO" id="GO:0006310">
    <property type="term" value="P:DNA recombination"/>
    <property type="evidence" value="ECO:0007669"/>
    <property type="project" value="TreeGrafter"/>
</dbReference>
<reference evidence="5 6" key="1">
    <citation type="journal article" date="2016" name="Nat. Commun.">
        <title>Thousands of microbial genomes shed light on interconnected biogeochemical processes in an aquifer system.</title>
        <authorList>
            <person name="Anantharaman K."/>
            <person name="Brown C.T."/>
            <person name="Hug L.A."/>
            <person name="Sharon I."/>
            <person name="Castelle C.J."/>
            <person name="Probst A.J."/>
            <person name="Thomas B.C."/>
            <person name="Singh A."/>
            <person name="Wilkins M.J."/>
            <person name="Karaoz U."/>
            <person name="Brodie E.L."/>
            <person name="Williams K.H."/>
            <person name="Hubbard S.S."/>
            <person name="Banfield J.F."/>
        </authorList>
    </citation>
    <scope>NUCLEOTIDE SEQUENCE [LARGE SCALE GENOMIC DNA]</scope>
</reference>
<dbReference type="InterPro" id="IPR041222">
    <property type="entry name" value="PriA_3primeBD"/>
</dbReference>
<keyword evidence="3" id="KW-0238">DNA-binding</keyword>
<evidence type="ECO:0000256" key="2">
    <source>
        <dbReference type="ARBA" id="ARBA00022840"/>
    </source>
</evidence>
<keyword evidence="2" id="KW-0067">ATP-binding</keyword>